<gene>
    <name evidence="1" type="ORF">C7430_1272</name>
</gene>
<protein>
    <submittedName>
        <fullName evidence="1">Uncharacterized protein</fullName>
    </submittedName>
</protein>
<comment type="caution">
    <text evidence="1">The sequence shown here is derived from an EMBL/GenBank/DDBJ whole genome shotgun (WGS) entry which is preliminary data.</text>
</comment>
<evidence type="ECO:0000313" key="2">
    <source>
        <dbReference type="Proteomes" id="UP000245996"/>
    </source>
</evidence>
<evidence type="ECO:0000313" key="1">
    <source>
        <dbReference type="EMBL" id="PWJ72385.1"/>
    </source>
</evidence>
<reference evidence="1 2" key="1">
    <citation type="submission" date="2018-05" db="EMBL/GenBank/DDBJ databases">
        <title>Genomic Encyclopedia of Type Strains, Phase IV (KMG-V): Genome sequencing to study the core and pangenomes of soil and plant-associated prokaryotes.</title>
        <authorList>
            <person name="Whitman W."/>
        </authorList>
    </citation>
    <scope>NUCLEOTIDE SEQUENCE [LARGE SCALE GENOMIC DNA]</scope>
    <source>
        <strain evidence="1 2">PNG 92-11</strain>
    </source>
</reference>
<organism evidence="1 2">
    <name type="scientific">Enterobacter agglomerans</name>
    <name type="common">Erwinia herbicola</name>
    <name type="synonym">Pantoea agglomerans</name>
    <dbReference type="NCBI Taxonomy" id="549"/>
    <lineage>
        <taxon>Bacteria</taxon>
        <taxon>Pseudomonadati</taxon>
        <taxon>Pseudomonadota</taxon>
        <taxon>Gammaproteobacteria</taxon>
        <taxon>Enterobacterales</taxon>
        <taxon>Erwiniaceae</taxon>
        <taxon>Pantoea</taxon>
        <taxon>Pantoea agglomerans group</taxon>
    </lineage>
</organism>
<accession>A0ABD6XJM3</accession>
<dbReference type="AlphaFoldDB" id="A0ABD6XJM3"/>
<dbReference type="Proteomes" id="UP000245996">
    <property type="component" value="Unassembled WGS sequence"/>
</dbReference>
<dbReference type="EMBL" id="QGHE01000027">
    <property type="protein sequence ID" value="PWJ72385.1"/>
    <property type="molecule type" value="Genomic_DNA"/>
</dbReference>
<sequence length="112" mass="12702">MFNSYLDDENVYLALESFLKDFFLSFINSEKPVDCPYYNTTFSNGKPFMDGNPIFSARKKSNGAIIKVILDEDADSLSEIDKEVDGTQIHVIVANISFLNSIKEKIVNWYGS</sequence>
<dbReference type="RefSeq" id="WP_115759230.1">
    <property type="nucleotide sequence ID" value="NZ_CP125809.1"/>
</dbReference>
<name>A0ABD6XJM3_ENTAG</name>
<proteinExistence type="predicted"/>